<accession>A0A8K0HK82</accession>
<sequence length="176" mass="19549">MTVEDQRGGLVGHGVATDRFPVGELPTLNIINTDDDDEEDDVVDDDRLIQCTSEYVKLPVTKYRGLENAGLFLAFCYQFHLVTLQLFHADSGTKAKDYKIIKVDNGLFPSIKKPPKAELCSLSSISWREMDLSNIIATSHRGTVQSRKSPASKFKSLAEISQSLIPLMLADADEEM</sequence>
<dbReference type="AlphaFoldDB" id="A0A8K0HK82"/>
<name>A0A8K0HK82_9ROSA</name>
<gene>
    <name evidence="1" type="ORF">FNV43_RR04185</name>
</gene>
<organism evidence="1 2">
    <name type="scientific">Rhamnella rubrinervis</name>
    <dbReference type="NCBI Taxonomy" id="2594499"/>
    <lineage>
        <taxon>Eukaryota</taxon>
        <taxon>Viridiplantae</taxon>
        <taxon>Streptophyta</taxon>
        <taxon>Embryophyta</taxon>
        <taxon>Tracheophyta</taxon>
        <taxon>Spermatophyta</taxon>
        <taxon>Magnoliopsida</taxon>
        <taxon>eudicotyledons</taxon>
        <taxon>Gunneridae</taxon>
        <taxon>Pentapetalae</taxon>
        <taxon>rosids</taxon>
        <taxon>fabids</taxon>
        <taxon>Rosales</taxon>
        <taxon>Rhamnaceae</taxon>
        <taxon>rhamnoid group</taxon>
        <taxon>Rhamneae</taxon>
        <taxon>Rhamnella</taxon>
    </lineage>
</organism>
<reference evidence="1" key="1">
    <citation type="submission" date="2020-03" db="EMBL/GenBank/DDBJ databases">
        <title>A high-quality chromosome-level genome assembly of a woody plant with both climbing and erect habits, Rhamnella rubrinervis.</title>
        <authorList>
            <person name="Lu Z."/>
            <person name="Yang Y."/>
            <person name="Zhu X."/>
            <person name="Sun Y."/>
        </authorList>
    </citation>
    <scope>NUCLEOTIDE SEQUENCE</scope>
    <source>
        <strain evidence="1">BYM</strain>
        <tissue evidence="1">Leaf</tissue>
    </source>
</reference>
<evidence type="ECO:0000313" key="2">
    <source>
        <dbReference type="Proteomes" id="UP000796880"/>
    </source>
</evidence>
<dbReference type="Proteomes" id="UP000796880">
    <property type="component" value="Unassembled WGS sequence"/>
</dbReference>
<evidence type="ECO:0000313" key="1">
    <source>
        <dbReference type="EMBL" id="KAF3453744.1"/>
    </source>
</evidence>
<keyword evidence="2" id="KW-1185">Reference proteome</keyword>
<protein>
    <submittedName>
        <fullName evidence="1">Uncharacterized protein</fullName>
    </submittedName>
</protein>
<comment type="caution">
    <text evidence="1">The sequence shown here is derived from an EMBL/GenBank/DDBJ whole genome shotgun (WGS) entry which is preliminary data.</text>
</comment>
<proteinExistence type="predicted"/>
<dbReference type="EMBL" id="VOIH02000002">
    <property type="protein sequence ID" value="KAF3453744.1"/>
    <property type="molecule type" value="Genomic_DNA"/>
</dbReference>
<dbReference type="OrthoDB" id="1644187at2759"/>